<organism evidence="1 2">
    <name type="scientific">Melastoma candidum</name>
    <dbReference type="NCBI Taxonomy" id="119954"/>
    <lineage>
        <taxon>Eukaryota</taxon>
        <taxon>Viridiplantae</taxon>
        <taxon>Streptophyta</taxon>
        <taxon>Embryophyta</taxon>
        <taxon>Tracheophyta</taxon>
        <taxon>Spermatophyta</taxon>
        <taxon>Magnoliopsida</taxon>
        <taxon>eudicotyledons</taxon>
        <taxon>Gunneridae</taxon>
        <taxon>Pentapetalae</taxon>
        <taxon>rosids</taxon>
        <taxon>malvids</taxon>
        <taxon>Myrtales</taxon>
        <taxon>Melastomataceae</taxon>
        <taxon>Melastomatoideae</taxon>
        <taxon>Melastomateae</taxon>
        <taxon>Melastoma</taxon>
    </lineage>
</organism>
<proteinExistence type="predicted"/>
<evidence type="ECO:0000313" key="2">
    <source>
        <dbReference type="Proteomes" id="UP001057402"/>
    </source>
</evidence>
<comment type="caution">
    <text evidence="1">The sequence shown here is derived from an EMBL/GenBank/DDBJ whole genome shotgun (WGS) entry which is preliminary data.</text>
</comment>
<keyword evidence="2" id="KW-1185">Reference proteome</keyword>
<protein>
    <submittedName>
        <fullName evidence="1">Uncharacterized protein</fullName>
    </submittedName>
</protein>
<evidence type="ECO:0000313" key="1">
    <source>
        <dbReference type="EMBL" id="KAI4304459.1"/>
    </source>
</evidence>
<gene>
    <name evidence="1" type="ORF">MLD38_039964</name>
</gene>
<sequence length="448" mass="49965">MTRSTKLSSDRFWPRFLYKLRSLSIQDSILSLMEADPLLPFSNSPRFKPSPLSPVPEHTEMTVPLPCPSSSSQTLVSPLLVAQSTPSFNRMSNLRRSKTAPAMATINDVVPRPERPQFSSQPIVRQAIILLTMYLSLGVVIYWSQRDDFSAKETHPVVDALYFCIVTMCTIGYGDITPNSTVTKLFAILFVLIGFGFVDILLTGMVSYVLDLQEGYLLRNVKDACGEIDIDVGNGVARVSSSCKNTDHHAKERKVSFLVDIKKGRMRIRLKVALALGVVIVCIGVGAGVMHYVEELNWLDSFYLSVMSVTTVGYGDRAFNSMTGRIFASIWLLVSTLAVGRAFLYLAEARVDKRQRRMAKWVLGHDMTVAEFLAADIDNNGFVSCKVRLMLVLCVHFQRSKSEYVIFKLKEMGKVSNKDVAEICRKFDRLDTGNCGKIALADLMGNQP</sequence>
<dbReference type="Proteomes" id="UP001057402">
    <property type="component" value="Chromosome 12"/>
</dbReference>
<reference evidence="2" key="1">
    <citation type="journal article" date="2023" name="Front. Plant Sci.">
        <title>Chromosomal-level genome assembly of Melastoma candidum provides insights into trichome evolution.</title>
        <authorList>
            <person name="Zhong Y."/>
            <person name="Wu W."/>
            <person name="Sun C."/>
            <person name="Zou P."/>
            <person name="Liu Y."/>
            <person name="Dai S."/>
            <person name="Zhou R."/>
        </authorList>
    </citation>
    <scope>NUCLEOTIDE SEQUENCE [LARGE SCALE GENOMIC DNA]</scope>
</reference>
<accession>A0ACB9L3V4</accession>
<name>A0ACB9L3V4_9MYRT</name>
<dbReference type="EMBL" id="CM042891">
    <property type="protein sequence ID" value="KAI4304459.1"/>
    <property type="molecule type" value="Genomic_DNA"/>
</dbReference>